<dbReference type="AlphaFoldDB" id="A0A6G0HJF3"/>
<feature type="compositionally biased region" description="Polar residues" evidence="2">
    <location>
        <begin position="242"/>
        <end position="254"/>
    </location>
</feature>
<dbReference type="EMBL" id="REGW02000023">
    <property type="protein sequence ID" value="KAE8279177.1"/>
    <property type="molecule type" value="Genomic_DNA"/>
</dbReference>
<feature type="coiled-coil region" evidence="1">
    <location>
        <begin position="96"/>
        <end position="155"/>
    </location>
</feature>
<proteinExistence type="predicted"/>
<gene>
    <name evidence="3" type="ORF">D5F01_LYC22763</name>
</gene>
<feature type="compositionally biased region" description="Basic and acidic residues" evidence="2">
    <location>
        <begin position="187"/>
        <end position="196"/>
    </location>
</feature>
<dbReference type="Proteomes" id="UP000424527">
    <property type="component" value="Unassembled WGS sequence"/>
</dbReference>
<feature type="region of interest" description="Disordered" evidence="2">
    <location>
        <begin position="165"/>
        <end position="208"/>
    </location>
</feature>
<feature type="region of interest" description="Disordered" evidence="2">
    <location>
        <begin position="241"/>
        <end position="270"/>
    </location>
</feature>
<keyword evidence="4" id="KW-1185">Reference proteome</keyword>
<sequence>MGSPTAKRATRKRRHEQDVSTRAQDIEKKERELDNLLRALEGKQKELSCHGQDLQKKVKGLKDQGRELKDREYYLRNEEQGLLNWKSELQMRNEYVNSTTQELDELGRDLALLKEELCNKEKNLKESLKKMSKWEQNLKEREERLQRGKRDMEIQHEVDAFDLAVAVESSEDDQEVSERRGKGRGGNAKDGEDQRMKTPPSAVESNNCHPETLKEIEMAGEQEAVRGTGVETKEISRDLQFLSASHMSSNNKESPGSDLSGGGVRGVMVV</sequence>
<comment type="caution">
    <text evidence="3">The sequence shown here is derived from an EMBL/GenBank/DDBJ whole genome shotgun (WGS) entry which is preliminary data.</text>
</comment>
<reference evidence="3 4" key="1">
    <citation type="submission" date="2019-07" db="EMBL/GenBank/DDBJ databases">
        <title>Chromosome genome assembly for large yellow croaker.</title>
        <authorList>
            <person name="Xiao S."/>
        </authorList>
    </citation>
    <scope>NUCLEOTIDE SEQUENCE [LARGE SCALE GENOMIC DNA]</scope>
    <source>
        <strain evidence="3">JMULYC20181020</strain>
        <tissue evidence="3">Muscle</tissue>
    </source>
</reference>
<evidence type="ECO:0000313" key="4">
    <source>
        <dbReference type="Proteomes" id="UP000424527"/>
    </source>
</evidence>
<feature type="region of interest" description="Disordered" evidence="2">
    <location>
        <begin position="1"/>
        <end position="27"/>
    </location>
</feature>
<keyword evidence="1" id="KW-0175">Coiled coil</keyword>
<protein>
    <submittedName>
        <fullName evidence="3">Uncharacterized protein</fullName>
    </submittedName>
</protein>
<evidence type="ECO:0000313" key="3">
    <source>
        <dbReference type="EMBL" id="KAE8279177.1"/>
    </source>
</evidence>
<feature type="compositionally biased region" description="Basic and acidic residues" evidence="2">
    <location>
        <begin position="15"/>
        <end position="27"/>
    </location>
</feature>
<evidence type="ECO:0000256" key="1">
    <source>
        <dbReference type="SAM" id="Coils"/>
    </source>
</evidence>
<name>A0A6G0HJF3_LARCR</name>
<feature type="compositionally biased region" description="Gly residues" evidence="2">
    <location>
        <begin position="259"/>
        <end position="270"/>
    </location>
</feature>
<accession>A0A6G0HJF3</accession>
<evidence type="ECO:0000256" key="2">
    <source>
        <dbReference type="SAM" id="MobiDB-lite"/>
    </source>
</evidence>
<organism evidence="3 4">
    <name type="scientific">Larimichthys crocea</name>
    <name type="common">Large yellow croaker</name>
    <name type="synonym">Pseudosciaena crocea</name>
    <dbReference type="NCBI Taxonomy" id="215358"/>
    <lineage>
        <taxon>Eukaryota</taxon>
        <taxon>Metazoa</taxon>
        <taxon>Chordata</taxon>
        <taxon>Craniata</taxon>
        <taxon>Vertebrata</taxon>
        <taxon>Euteleostomi</taxon>
        <taxon>Actinopterygii</taxon>
        <taxon>Neopterygii</taxon>
        <taxon>Teleostei</taxon>
        <taxon>Neoteleostei</taxon>
        <taxon>Acanthomorphata</taxon>
        <taxon>Eupercaria</taxon>
        <taxon>Sciaenidae</taxon>
        <taxon>Larimichthys</taxon>
    </lineage>
</organism>